<evidence type="ECO:0000256" key="3">
    <source>
        <dbReference type="RuleBase" id="RU000363"/>
    </source>
</evidence>
<dbReference type="PANTHER" id="PTHR42760">
    <property type="entry name" value="SHORT-CHAIN DEHYDROGENASES/REDUCTASES FAMILY MEMBER"/>
    <property type="match status" value="1"/>
</dbReference>
<dbReference type="InterPro" id="IPR002347">
    <property type="entry name" value="SDR_fam"/>
</dbReference>
<dbReference type="Proteomes" id="UP001161017">
    <property type="component" value="Unassembled WGS sequence"/>
</dbReference>
<dbReference type="GO" id="GO:0016616">
    <property type="term" value="F:oxidoreductase activity, acting on the CH-OH group of donors, NAD or NADP as acceptor"/>
    <property type="evidence" value="ECO:0007669"/>
    <property type="project" value="TreeGrafter"/>
</dbReference>
<organism evidence="4 5">
    <name type="scientific">Ramalina farinacea</name>
    <dbReference type="NCBI Taxonomy" id="258253"/>
    <lineage>
        <taxon>Eukaryota</taxon>
        <taxon>Fungi</taxon>
        <taxon>Dikarya</taxon>
        <taxon>Ascomycota</taxon>
        <taxon>Pezizomycotina</taxon>
        <taxon>Lecanoromycetes</taxon>
        <taxon>OSLEUM clade</taxon>
        <taxon>Lecanoromycetidae</taxon>
        <taxon>Lecanorales</taxon>
        <taxon>Lecanorineae</taxon>
        <taxon>Ramalinaceae</taxon>
        <taxon>Ramalina</taxon>
    </lineage>
</organism>
<reference evidence="4" key="1">
    <citation type="journal article" date="2023" name="Genome Biol. Evol.">
        <title>First Whole Genome Sequence and Flow Cytometry Genome Size Data for the Lichen-Forming Fungus Ramalina farinacea (Ascomycota).</title>
        <authorList>
            <person name="Llewellyn T."/>
            <person name="Mian S."/>
            <person name="Hill R."/>
            <person name="Leitch I.J."/>
            <person name="Gaya E."/>
        </authorList>
    </citation>
    <scope>NUCLEOTIDE SEQUENCE</scope>
    <source>
        <strain evidence="4">LIQ254RAFAR</strain>
    </source>
</reference>
<gene>
    <name evidence="4" type="ORF">OHK93_005844</name>
</gene>
<comment type="similarity">
    <text evidence="1 3">Belongs to the short-chain dehydrogenases/reductases (SDR) family.</text>
</comment>
<keyword evidence="5" id="KW-1185">Reference proteome</keyword>
<dbReference type="Pfam" id="PF00106">
    <property type="entry name" value="adh_short"/>
    <property type="match status" value="1"/>
</dbReference>
<comment type="caution">
    <text evidence="4">The sequence shown here is derived from an EMBL/GenBank/DDBJ whole genome shotgun (WGS) entry which is preliminary data.</text>
</comment>
<evidence type="ECO:0000313" key="5">
    <source>
        <dbReference type="Proteomes" id="UP001161017"/>
    </source>
</evidence>
<accession>A0AA43QHG9</accession>
<keyword evidence="2" id="KW-0521">NADP</keyword>
<proteinExistence type="inferred from homology"/>
<dbReference type="PRINTS" id="PR00081">
    <property type="entry name" value="GDHRDH"/>
</dbReference>
<sequence>MPPSPSGRLTNRTAIITGTSSGLGRAIALAYIREGCSVACADITPTARPESPHEVEYTTLELLQREAPEERSIYVQCDVSCAEDVEKMVGKCVERLVNNAGITSKPARLHEADDDTFDKTMAVNARSVFLCSKYVIRQMLKQEPHPSGDRGWIVNVASIAGLVGVGTGAMLTRRGPPADYAASKGAVVQLTKTIAIGYARDRIHCNAICPGCKVSPIPLSYPLVVQNLNLLFLIRGAVVQTGLLAKAFEYIGDQTEAFAARHPFRGLGEIGDIVGPAVFLASEDAKWVTGVPLAVDGGYTAQ</sequence>
<dbReference type="PANTHER" id="PTHR42760:SF124">
    <property type="entry name" value="SHORT-CHAIN DEHYDROGENASE_REDUCTASE"/>
    <property type="match status" value="1"/>
</dbReference>
<dbReference type="FunFam" id="3.40.50.720:FF:000084">
    <property type="entry name" value="Short-chain dehydrogenase reductase"/>
    <property type="match status" value="1"/>
</dbReference>
<dbReference type="AlphaFoldDB" id="A0AA43QHG9"/>
<dbReference type="SUPFAM" id="SSF51735">
    <property type="entry name" value="NAD(P)-binding Rossmann-fold domains"/>
    <property type="match status" value="1"/>
</dbReference>
<dbReference type="Pfam" id="PF13561">
    <property type="entry name" value="adh_short_C2"/>
    <property type="match status" value="1"/>
</dbReference>
<protein>
    <submittedName>
        <fullName evidence="4">Uncharacterized protein</fullName>
    </submittedName>
</protein>
<dbReference type="EMBL" id="JAPUFD010000003">
    <property type="protein sequence ID" value="MDI1486612.1"/>
    <property type="molecule type" value="Genomic_DNA"/>
</dbReference>
<dbReference type="CDD" id="cd05233">
    <property type="entry name" value="SDR_c"/>
    <property type="match status" value="1"/>
</dbReference>
<evidence type="ECO:0000256" key="2">
    <source>
        <dbReference type="ARBA" id="ARBA00022857"/>
    </source>
</evidence>
<name>A0AA43QHG9_9LECA</name>
<dbReference type="PRINTS" id="PR00080">
    <property type="entry name" value="SDRFAMILY"/>
</dbReference>
<evidence type="ECO:0000256" key="1">
    <source>
        <dbReference type="ARBA" id="ARBA00006484"/>
    </source>
</evidence>
<dbReference type="Gene3D" id="3.40.50.720">
    <property type="entry name" value="NAD(P)-binding Rossmann-like Domain"/>
    <property type="match status" value="1"/>
</dbReference>
<dbReference type="InterPro" id="IPR036291">
    <property type="entry name" value="NAD(P)-bd_dom_sf"/>
</dbReference>
<evidence type="ECO:0000313" key="4">
    <source>
        <dbReference type="EMBL" id="MDI1486612.1"/>
    </source>
</evidence>